<evidence type="ECO:0000256" key="1">
    <source>
        <dbReference type="HAMAP-Rule" id="MF_02216"/>
    </source>
</evidence>
<organism evidence="3 4">
    <name type="scientific">Modicisalibacter tunisiensis</name>
    <dbReference type="NCBI Taxonomy" id="390637"/>
    <lineage>
        <taxon>Bacteria</taxon>
        <taxon>Pseudomonadati</taxon>
        <taxon>Pseudomonadota</taxon>
        <taxon>Gammaproteobacteria</taxon>
        <taxon>Oceanospirillales</taxon>
        <taxon>Halomonadaceae</taxon>
        <taxon>Modicisalibacter</taxon>
    </lineage>
</organism>
<name>A0ABS7WVV9_9GAMM</name>
<dbReference type="PANTHER" id="PTHR38040:SF1">
    <property type="entry name" value="UBIQUINONE BIOSYNTHESIS ACCESSORY FACTOR UBIK"/>
    <property type="match status" value="1"/>
</dbReference>
<comment type="pathway">
    <text evidence="1">Cofactor biosynthesis; ubiquinone biosynthesis.</text>
</comment>
<feature type="region of interest" description="Disordered" evidence="2">
    <location>
        <begin position="77"/>
        <end position="134"/>
    </location>
</feature>
<sequence>MIPNDRISRLAQQLGERLQDASHAPEDIQRNVHNVMRGAFERMELVTREDFDILMDVLQRTRSRVEALEKQVAALEASLDAETPSAESAAPVSAGETATAPAPDDATSERESAGTGEAAAADEPRPADDDSASR</sequence>
<keyword evidence="4" id="KW-1185">Reference proteome</keyword>
<protein>
    <recommendedName>
        <fullName evidence="1">Ubiquinone biosynthesis accessory factor UbiK</fullName>
    </recommendedName>
</protein>
<comment type="function">
    <text evidence="1">Required for efficient ubiquinone (coenzyme Q) biosynthesis. UbiK is probably an accessory factor of Ubi enzymes and facilitates ubiquinone biosynthesis by acting as an assembly factor, a targeting factor, or both.</text>
</comment>
<gene>
    <name evidence="1" type="primary">ubiK</name>
    <name evidence="3" type="ORF">KGQ91_03470</name>
</gene>
<dbReference type="Pfam" id="PF04380">
    <property type="entry name" value="BMFP"/>
    <property type="match status" value="1"/>
</dbReference>
<dbReference type="Proteomes" id="UP001319883">
    <property type="component" value="Unassembled WGS sequence"/>
</dbReference>
<evidence type="ECO:0000256" key="2">
    <source>
        <dbReference type="SAM" id="MobiDB-lite"/>
    </source>
</evidence>
<dbReference type="HAMAP" id="MF_02216">
    <property type="entry name" value="UbiK"/>
    <property type="match status" value="1"/>
</dbReference>
<keyword evidence="1" id="KW-0963">Cytoplasm</keyword>
<dbReference type="RefSeq" id="WP_163649628.1">
    <property type="nucleotide sequence ID" value="NZ_JAGXFC010000001.1"/>
</dbReference>
<dbReference type="EMBL" id="JAGXFD010000001">
    <property type="protein sequence ID" value="MBZ9566743.1"/>
    <property type="molecule type" value="Genomic_DNA"/>
</dbReference>
<comment type="caution">
    <text evidence="3">The sequence shown here is derived from an EMBL/GenBank/DDBJ whole genome shotgun (WGS) entry which is preliminary data.</text>
</comment>
<reference evidence="3 4" key="1">
    <citation type="submission" date="2021-05" db="EMBL/GenBank/DDBJ databases">
        <title>Petroleum and Energy Research Collection (APPE): ex situ preservation of microbial diversity associated with the oil industry and exploitation of its biotechnological potential.</title>
        <authorList>
            <person name="Paixao C.T.M."/>
            <person name="Gomes M.B."/>
            <person name="Oliveira V.M."/>
        </authorList>
    </citation>
    <scope>NUCLEOTIDE SEQUENCE [LARGE SCALE GENOMIC DNA]</scope>
    <source>
        <strain evidence="3 4">LIT2</strain>
    </source>
</reference>
<dbReference type="PANTHER" id="PTHR38040">
    <property type="entry name" value="UBIQUINONE BIOSYNTHESIS ACCESSORY FACTOR UBIK"/>
    <property type="match status" value="1"/>
</dbReference>
<feature type="compositionally biased region" description="Basic and acidic residues" evidence="2">
    <location>
        <begin position="122"/>
        <end position="134"/>
    </location>
</feature>
<dbReference type="InterPro" id="IPR007475">
    <property type="entry name" value="UbiK"/>
</dbReference>
<keyword evidence="1" id="KW-0831">Ubiquinone biosynthesis</keyword>
<evidence type="ECO:0000313" key="4">
    <source>
        <dbReference type="Proteomes" id="UP001319883"/>
    </source>
</evidence>
<comment type="similarity">
    <text evidence="1">Belongs to the UbiK family.</text>
</comment>
<accession>A0ABS7WVV9</accession>
<comment type="subcellular location">
    <subcellularLocation>
        <location evidence="1">Cytoplasm</location>
    </subcellularLocation>
</comment>
<evidence type="ECO:0000313" key="3">
    <source>
        <dbReference type="EMBL" id="MBZ9566743.1"/>
    </source>
</evidence>
<proteinExistence type="inferred from homology"/>